<reference evidence="2 3" key="1">
    <citation type="submission" date="2016-02" db="EMBL/GenBank/DDBJ databases">
        <title>Band-tailed pigeon sequencing and assembly.</title>
        <authorList>
            <person name="Soares A.E."/>
            <person name="Novak B.J."/>
            <person name="Rice E.S."/>
            <person name="O'Connell B."/>
            <person name="Chang D."/>
            <person name="Weber S."/>
            <person name="Shapiro B."/>
        </authorList>
    </citation>
    <scope>NUCLEOTIDE SEQUENCE [LARGE SCALE GENOMIC DNA]</scope>
    <source>
        <strain evidence="2">BTP2013</strain>
        <tissue evidence="2">Blood</tissue>
    </source>
</reference>
<accession>A0A1V4JNY8</accession>
<dbReference type="AlphaFoldDB" id="A0A1V4JNY8"/>
<dbReference type="Proteomes" id="UP000190648">
    <property type="component" value="Unassembled WGS sequence"/>
</dbReference>
<sequence>MDFLSFMVILNFIIIFSLVLGNLCPRRGAAAAEEAVEKARGLTGLLCLQMSTLSLRIHSSASMKESSQLLSEKSRWNSLKFCDK</sequence>
<name>A0A1V4JNY8_PATFA</name>
<keyword evidence="1" id="KW-0472">Membrane</keyword>
<comment type="caution">
    <text evidence="2">The sequence shown here is derived from an EMBL/GenBank/DDBJ whole genome shotgun (WGS) entry which is preliminary data.</text>
</comment>
<protein>
    <submittedName>
        <fullName evidence="2">Uncharacterized protein</fullName>
    </submittedName>
</protein>
<organism evidence="2 3">
    <name type="scientific">Patagioenas fasciata monilis</name>
    <dbReference type="NCBI Taxonomy" id="372326"/>
    <lineage>
        <taxon>Eukaryota</taxon>
        <taxon>Metazoa</taxon>
        <taxon>Chordata</taxon>
        <taxon>Craniata</taxon>
        <taxon>Vertebrata</taxon>
        <taxon>Euteleostomi</taxon>
        <taxon>Archelosauria</taxon>
        <taxon>Archosauria</taxon>
        <taxon>Dinosauria</taxon>
        <taxon>Saurischia</taxon>
        <taxon>Theropoda</taxon>
        <taxon>Coelurosauria</taxon>
        <taxon>Aves</taxon>
        <taxon>Neognathae</taxon>
        <taxon>Neoaves</taxon>
        <taxon>Columbimorphae</taxon>
        <taxon>Columbiformes</taxon>
        <taxon>Columbidae</taxon>
        <taxon>Patagioenas</taxon>
    </lineage>
</organism>
<keyword evidence="1" id="KW-1133">Transmembrane helix</keyword>
<evidence type="ECO:0000313" key="2">
    <source>
        <dbReference type="EMBL" id="OPJ73912.1"/>
    </source>
</evidence>
<keyword evidence="1" id="KW-0812">Transmembrane</keyword>
<evidence type="ECO:0000256" key="1">
    <source>
        <dbReference type="SAM" id="Phobius"/>
    </source>
</evidence>
<keyword evidence="3" id="KW-1185">Reference proteome</keyword>
<gene>
    <name evidence="2" type="ORF">AV530_013331</name>
</gene>
<dbReference type="EMBL" id="LSYS01006880">
    <property type="protein sequence ID" value="OPJ73912.1"/>
    <property type="molecule type" value="Genomic_DNA"/>
</dbReference>
<evidence type="ECO:0000313" key="3">
    <source>
        <dbReference type="Proteomes" id="UP000190648"/>
    </source>
</evidence>
<feature type="transmembrane region" description="Helical" evidence="1">
    <location>
        <begin position="6"/>
        <end position="24"/>
    </location>
</feature>
<proteinExistence type="predicted"/>